<evidence type="ECO:0000259" key="1">
    <source>
        <dbReference type="Pfam" id="PF05003"/>
    </source>
</evidence>
<keyword evidence="4" id="KW-1185">Reference proteome</keyword>
<dbReference type="InterPro" id="IPR007700">
    <property type="entry name" value="DUF668"/>
</dbReference>
<evidence type="ECO:0000313" key="4">
    <source>
        <dbReference type="Proteomes" id="UP001237642"/>
    </source>
</evidence>
<dbReference type="Pfam" id="PF11961">
    <property type="entry name" value="DUF3475"/>
    <property type="match status" value="1"/>
</dbReference>
<dbReference type="PANTHER" id="PTHR31730">
    <property type="entry name" value="OS01G0873900 PROTEIN"/>
    <property type="match status" value="1"/>
</dbReference>
<dbReference type="Pfam" id="PF05003">
    <property type="entry name" value="DUF668"/>
    <property type="match status" value="1"/>
</dbReference>
<reference evidence="3" key="1">
    <citation type="submission" date="2023-02" db="EMBL/GenBank/DDBJ databases">
        <title>Genome of toxic invasive species Heracleum sosnowskyi carries increased number of genes despite the absence of recent whole-genome duplications.</title>
        <authorList>
            <person name="Schelkunov M."/>
            <person name="Shtratnikova V."/>
            <person name="Makarenko M."/>
            <person name="Klepikova A."/>
            <person name="Omelchenko D."/>
            <person name="Novikova G."/>
            <person name="Obukhova E."/>
            <person name="Bogdanov V."/>
            <person name="Penin A."/>
            <person name="Logacheva M."/>
        </authorList>
    </citation>
    <scope>NUCLEOTIDE SEQUENCE</scope>
    <source>
        <strain evidence="3">Hsosn_3</strain>
        <tissue evidence="3">Leaf</tissue>
    </source>
</reference>
<feature type="domain" description="DUF3475" evidence="2">
    <location>
        <begin position="50"/>
        <end position="105"/>
    </location>
</feature>
<comment type="caution">
    <text evidence="3">The sequence shown here is derived from an EMBL/GenBank/DDBJ whole genome shotgun (WGS) entry which is preliminary data.</text>
</comment>
<sequence>MQHHFSHSSTSVSLVPPICGFMNRSKSTRMTSASKGLLNLASRRKEVSTLAFEVANTIVKGSNLLQSISEENIQFLKNEILPSEEVQQLVSTDMAELLEIAASDKREEVIIFSREVCRFGDLCRDPRWHNLDRYFSKFESDIETKRQLIEEAAKAMKKLIALTQCTFELYHELIALDRFEQDYKRKVKEVESLQLPRRGEGLSKLLSELKHQRKLVRSLKKKSLWSKSLEEVVEKLVDTVTFIHQHISKVFRDNVSGISSTEKKPSDKLQRLGNAGLALHYAHIITQIDNIASCPTSFPPYMRDELYNRLPVNVKIRLRSRLHPYDVKENLSISQLKTQMGRTLKWLVPAAADTTRAHQDFGWVGEWACTGMCYTDNGSKAQPVRYSNLDH</sequence>
<feature type="domain" description="DUF668" evidence="1">
    <location>
        <begin position="271"/>
        <end position="356"/>
    </location>
</feature>
<protein>
    <submittedName>
        <fullName evidence="3">Serine/arginine-rich splicing factor 2 like</fullName>
    </submittedName>
</protein>
<dbReference type="InterPro" id="IPR021864">
    <property type="entry name" value="DUF3475"/>
</dbReference>
<dbReference type="InterPro" id="IPR045021">
    <property type="entry name" value="PSI1/2/3"/>
</dbReference>
<dbReference type="GO" id="GO:0045927">
    <property type="term" value="P:positive regulation of growth"/>
    <property type="evidence" value="ECO:0007669"/>
    <property type="project" value="InterPro"/>
</dbReference>
<dbReference type="AlphaFoldDB" id="A0AAD8IR57"/>
<dbReference type="Proteomes" id="UP001237642">
    <property type="component" value="Unassembled WGS sequence"/>
</dbReference>
<dbReference type="PANTHER" id="PTHR31730:SF18">
    <property type="entry name" value="PROTEIN PSK SIMULATOR 2"/>
    <property type="match status" value="1"/>
</dbReference>
<evidence type="ECO:0000259" key="2">
    <source>
        <dbReference type="Pfam" id="PF11961"/>
    </source>
</evidence>
<gene>
    <name evidence="3" type="ORF">POM88_016718</name>
</gene>
<reference evidence="3" key="2">
    <citation type="submission" date="2023-05" db="EMBL/GenBank/DDBJ databases">
        <authorList>
            <person name="Schelkunov M.I."/>
        </authorList>
    </citation>
    <scope>NUCLEOTIDE SEQUENCE</scope>
    <source>
        <strain evidence="3">Hsosn_3</strain>
        <tissue evidence="3">Leaf</tissue>
    </source>
</reference>
<proteinExistence type="predicted"/>
<accession>A0AAD8IR57</accession>
<evidence type="ECO:0000313" key="3">
    <source>
        <dbReference type="EMBL" id="KAK1388540.1"/>
    </source>
</evidence>
<name>A0AAD8IR57_9APIA</name>
<organism evidence="3 4">
    <name type="scientific">Heracleum sosnowskyi</name>
    <dbReference type="NCBI Taxonomy" id="360622"/>
    <lineage>
        <taxon>Eukaryota</taxon>
        <taxon>Viridiplantae</taxon>
        <taxon>Streptophyta</taxon>
        <taxon>Embryophyta</taxon>
        <taxon>Tracheophyta</taxon>
        <taxon>Spermatophyta</taxon>
        <taxon>Magnoliopsida</taxon>
        <taxon>eudicotyledons</taxon>
        <taxon>Gunneridae</taxon>
        <taxon>Pentapetalae</taxon>
        <taxon>asterids</taxon>
        <taxon>campanulids</taxon>
        <taxon>Apiales</taxon>
        <taxon>Apiaceae</taxon>
        <taxon>Apioideae</taxon>
        <taxon>apioid superclade</taxon>
        <taxon>Tordylieae</taxon>
        <taxon>Tordyliinae</taxon>
        <taxon>Heracleum</taxon>
    </lineage>
</organism>
<dbReference type="EMBL" id="JAUIZM010000004">
    <property type="protein sequence ID" value="KAK1388540.1"/>
    <property type="molecule type" value="Genomic_DNA"/>
</dbReference>